<gene>
    <name evidence="1" type="ORF">CLOBOL_00093</name>
</gene>
<protein>
    <submittedName>
        <fullName evidence="1">Uncharacterized protein</fullName>
    </submittedName>
</protein>
<name>A8RGB1_ENTBW</name>
<dbReference type="Proteomes" id="UP000005396">
    <property type="component" value="Unassembled WGS sequence"/>
</dbReference>
<dbReference type="HOGENOM" id="CLU_3197976_0_0_9"/>
<organism evidence="1 2">
    <name type="scientific">Enterocloster bolteae (strain ATCC BAA-613 / DSM 15670 / CCUG 46953 / JCM 12243 / WAL 16351)</name>
    <name type="common">Clostridium bolteae</name>
    <dbReference type="NCBI Taxonomy" id="411902"/>
    <lineage>
        <taxon>Bacteria</taxon>
        <taxon>Bacillati</taxon>
        <taxon>Bacillota</taxon>
        <taxon>Clostridia</taxon>
        <taxon>Lachnospirales</taxon>
        <taxon>Lachnospiraceae</taxon>
        <taxon>Enterocloster</taxon>
    </lineage>
</organism>
<dbReference type="PaxDb" id="411902-CLOBOL_00093"/>
<evidence type="ECO:0000313" key="2">
    <source>
        <dbReference type="Proteomes" id="UP000005396"/>
    </source>
</evidence>
<accession>A8RGB1</accession>
<sequence length="45" mass="5229">MIDCKYNNVHEEKKDGEGMSEQLRKVKITRSHFIDTVSLGGLKRH</sequence>
<reference evidence="1 2" key="1">
    <citation type="submission" date="2007-08" db="EMBL/GenBank/DDBJ databases">
        <authorList>
            <person name="Fulton L."/>
            <person name="Clifton S."/>
            <person name="Fulton B."/>
            <person name="Xu J."/>
            <person name="Minx P."/>
            <person name="Pepin K.H."/>
            <person name="Johnson M."/>
            <person name="Thiruvilangam P."/>
            <person name="Bhonagiri V."/>
            <person name="Nash W.E."/>
            <person name="Mardis E.R."/>
            <person name="Wilson R.K."/>
        </authorList>
    </citation>
    <scope>NUCLEOTIDE SEQUENCE [LARGE SCALE GENOMIC DNA]</scope>
    <source>
        <strain evidence="2">ATCC BAA-613 / DSM 15670 / CCUG 46953 / JCM 12243 / WAL 16351</strain>
    </source>
</reference>
<reference evidence="1 2" key="2">
    <citation type="submission" date="2007-09" db="EMBL/GenBank/DDBJ databases">
        <title>Draft genome sequence of Clostridium bolteae (ATCC BAA-613).</title>
        <authorList>
            <person name="Sudarsanam P."/>
            <person name="Ley R."/>
            <person name="Guruge J."/>
            <person name="Turnbaugh P.J."/>
            <person name="Mahowald M."/>
            <person name="Liep D."/>
            <person name="Gordon J."/>
        </authorList>
    </citation>
    <scope>NUCLEOTIDE SEQUENCE [LARGE SCALE GENOMIC DNA]</scope>
    <source>
        <strain evidence="2">ATCC BAA-613 / DSM 15670 / CCUG 46953 / JCM 12243 / WAL 16351</strain>
    </source>
</reference>
<dbReference type="EMBL" id="ABCC02000001">
    <property type="protein sequence ID" value="EDP19626.1"/>
    <property type="molecule type" value="Genomic_DNA"/>
</dbReference>
<comment type="caution">
    <text evidence="1">The sequence shown here is derived from an EMBL/GenBank/DDBJ whole genome shotgun (WGS) entry which is preliminary data.</text>
</comment>
<dbReference type="AlphaFoldDB" id="A8RGB1"/>
<evidence type="ECO:0000313" key="1">
    <source>
        <dbReference type="EMBL" id="EDP19626.1"/>
    </source>
</evidence>
<proteinExistence type="predicted"/>